<evidence type="ECO:0000313" key="1">
    <source>
        <dbReference type="EMBL" id="CAH3031641.1"/>
    </source>
</evidence>
<keyword evidence="2" id="KW-1185">Reference proteome</keyword>
<dbReference type="EMBL" id="CALNXJ010000001">
    <property type="protein sequence ID" value="CAH3031641.1"/>
    <property type="molecule type" value="Genomic_DNA"/>
</dbReference>
<accession>A0AAU9VLS9</accession>
<protein>
    <submittedName>
        <fullName evidence="1">Uncharacterized protein</fullName>
    </submittedName>
</protein>
<evidence type="ECO:0000313" key="2">
    <source>
        <dbReference type="Proteomes" id="UP001159428"/>
    </source>
</evidence>
<name>A0AAU9VLS9_9CNID</name>
<proteinExistence type="predicted"/>
<organism evidence="1 2">
    <name type="scientific">Pocillopora meandrina</name>
    <dbReference type="NCBI Taxonomy" id="46732"/>
    <lineage>
        <taxon>Eukaryota</taxon>
        <taxon>Metazoa</taxon>
        <taxon>Cnidaria</taxon>
        <taxon>Anthozoa</taxon>
        <taxon>Hexacorallia</taxon>
        <taxon>Scleractinia</taxon>
        <taxon>Astrocoeniina</taxon>
        <taxon>Pocilloporidae</taxon>
        <taxon>Pocillopora</taxon>
    </lineage>
</organism>
<gene>
    <name evidence="1" type="ORF">PMEA_00000393</name>
</gene>
<dbReference type="Proteomes" id="UP001159428">
    <property type="component" value="Unassembled WGS sequence"/>
</dbReference>
<sequence>MDKDKSLATTEDMDHCTILNILLDNLEQLDLKHKSALREDKIFTLYQRVIPIASAELDDNRAYISKGNAKRFYQYSITHTGHSENGAFFANIKASKATKRIMFQMRFIDLPHITE</sequence>
<dbReference type="AlphaFoldDB" id="A0AAU9VLS9"/>
<reference evidence="1 2" key="1">
    <citation type="submission" date="2022-05" db="EMBL/GenBank/DDBJ databases">
        <authorList>
            <consortium name="Genoscope - CEA"/>
            <person name="William W."/>
        </authorList>
    </citation>
    <scope>NUCLEOTIDE SEQUENCE [LARGE SCALE GENOMIC DNA]</scope>
</reference>
<comment type="caution">
    <text evidence="1">The sequence shown here is derived from an EMBL/GenBank/DDBJ whole genome shotgun (WGS) entry which is preliminary data.</text>
</comment>